<evidence type="ECO:0000259" key="2">
    <source>
        <dbReference type="PROSITE" id="PS51746"/>
    </source>
</evidence>
<dbReference type="SMART" id="SM00331">
    <property type="entry name" value="PP2C_SIG"/>
    <property type="match status" value="1"/>
</dbReference>
<dbReference type="InterPro" id="IPR052016">
    <property type="entry name" value="Bact_Sigma-Reg"/>
</dbReference>
<dbReference type="PANTHER" id="PTHR43156:SF2">
    <property type="entry name" value="STAGE II SPORULATION PROTEIN E"/>
    <property type="match status" value="1"/>
</dbReference>
<protein>
    <submittedName>
        <fullName evidence="3">SpoIIE family protein phosphatase</fullName>
    </submittedName>
</protein>
<organism evidence="3 4">
    <name type="scientific">Paenibacillus roseopurpureus</name>
    <dbReference type="NCBI Taxonomy" id="2918901"/>
    <lineage>
        <taxon>Bacteria</taxon>
        <taxon>Bacillati</taxon>
        <taxon>Bacillota</taxon>
        <taxon>Bacilli</taxon>
        <taxon>Bacillales</taxon>
        <taxon>Paenibacillaceae</taxon>
        <taxon>Paenibacillus</taxon>
    </lineage>
</organism>
<keyword evidence="1" id="KW-0378">Hydrolase</keyword>
<sequence>MNVLVGVLVVVCLMAVIQWQRSQRKRLDAELELQRTMQLFDVSLEVNSTIKKQDLLIKIMETSSRIMNAEASSVILVDEDKGELFFDLALGEKGDEVREIRLRIGEGIAGWVAQTGKSVKIDDAAQDERWSSKVAKRVEYPTRNMLCVPLVSKGKIIGVLQVLNKRGDAPFTDRDLQLLESIASPTAAALENAMLYDALEKSIHALKITTAAKERMESELRIATDIQMGFLPRKSLCLRSADSVEAKEGLEPAQADAHAIIRPAREVGGDFYDYFCIDANRLFFVLGDVSDKGIPAALFMAVTMTLLKGKMTAVMTPGELLTAVNQELYKDDSTMFATIFCGVLDVASGQLQYSDGGHCPPYVVRNDGSVELLKGKKGLPLGVMDDTYYLNNEAMLGIGDRLILYTDGITEAEDQQLEQYGFERLKQVLNREQTSDAEQLLAHMVKDVDGFANGAVQSDDIAVLLIDRNRLK</sequence>
<reference evidence="3" key="1">
    <citation type="submission" date="2022-02" db="EMBL/GenBank/DDBJ databases">
        <title>Paenibacillus sp. MBLB1832 Whole Genome Shotgun Sequencing.</title>
        <authorList>
            <person name="Hwang C.Y."/>
            <person name="Cho E.-S."/>
            <person name="Seo M.-J."/>
        </authorList>
    </citation>
    <scope>NUCLEOTIDE SEQUENCE</scope>
    <source>
        <strain evidence="3">MBLB1832</strain>
    </source>
</reference>
<dbReference type="Gene3D" id="3.60.40.10">
    <property type="entry name" value="PPM-type phosphatase domain"/>
    <property type="match status" value="1"/>
</dbReference>
<evidence type="ECO:0000256" key="1">
    <source>
        <dbReference type="ARBA" id="ARBA00022801"/>
    </source>
</evidence>
<gene>
    <name evidence="3" type="ORF">MJB10_23460</name>
</gene>
<dbReference type="AlphaFoldDB" id="A0AA96LQ93"/>
<dbReference type="InterPro" id="IPR001932">
    <property type="entry name" value="PPM-type_phosphatase-like_dom"/>
</dbReference>
<feature type="domain" description="PPM-type phosphatase" evidence="2">
    <location>
        <begin position="253"/>
        <end position="468"/>
    </location>
</feature>
<accession>A0AA96LQ93</accession>
<dbReference type="InterPro" id="IPR036457">
    <property type="entry name" value="PPM-type-like_dom_sf"/>
</dbReference>
<dbReference type="PANTHER" id="PTHR43156">
    <property type="entry name" value="STAGE II SPORULATION PROTEIN E-RELATED"/>
    <property type="match status" value="1"/>
</dbReference>
<dbReference type="KEGG" id="proo:MJB10_23460"/>
<proteinExistence type="predicted"/>
<dbReference type="GO" id="GO:0016791">
    <property type="term" value="F:phosphatase activity"/>
    <property type="evidence" value="ECO:0007669"/>
    <property type="project" value="TreeGrafter"/>
</dbReference>
<dbReference type="RefSeq" id="WP_314799181.1">
    <property type="nucleotide sequence ID" value="NZ_CP130319.1"/>
</dbReference>
<dbReference type="EMBL" id="CP130319">
    <property type="protein sequence ID" value="WNR44019.1"/>
    <property type="molecule type" value="Genomic_DNA"/>
</dbReference>
<dbReference type="SMART" id="SM00065">
    <property type="entry name" value="GAF"/>
    <property type="match status" value="1"/>
</dbReference>
<dbReference type="SUPFAM" id="SSF55781">
    <property type="entry name" value="GAF domain-like"/>
    <property type="match status" value="1"/>
</dbReference>
<dbReference type="Proteomes" id="UP001304650">
    <property type="component" value="Chromosome"/>
</dbReference>
<dbReference type="Gene3D" id="3.30.450.40">
    <property type="match status" value="1"/>
</dbReference>
<dbReference type="Pfam" id="PF13185">
    <property type="entry name" value="GAF_2"/>
    <property type="match status" value="1"/>
</dbReference>
<dbReference type="InterPro" id="IPR029016">
    <property type="entry name" value="GAF-like_dom_sf"/>
</dbReference>
<evidence type="ECO:0000313" key="4">
    <source>
        <dbReference type="Proteomes" id="UP001304650"/>
    </source>
</evidence>
<evidence type="ECO:0000313" key="3">
    <source>
        <dbReference type="EMBL" id="WNR44019.1"/>
    </source>
</evidence>
<dbReference type="SUPFAM" id="SSF81606">
    <property type="entry name" value="PP2C-like"/>
    <property type="match status" value="1"/>
</dbReference>
<dbReference type="PROSITE" id="PS51746">
    <property type="entry name" value="PPM_2"/>
    <property type="match status" value="1"/>
</dbReference>
<dbReference type="InterPro" id="IPR003018">
    <property type="entry name" value="GAF"/>
</dbReference>
<keyword evidence="4" id="KW-1185">Reference proteome</keyword>
<dbReference type="Pfam" id="PF07228">
    <property type="entry name" value="SpoIIE"/>
    <property type="match status" value="1"/>
</dbReference>
<name>A0AA96LQ93_9BACL</name>